<gene>
    <name evidence="2" type="ORF">F7O84_14415</name>
</gene>
<evidence type="ECO:0000259" key="1">
    <source>
        <dbReference type="Pfam" id="PF01966"/>
    </source>
</evidence>
<accession>A0A7V7QIS0</accession>
<name>A0A7V7QIS0_9FIRM</name>
<reference evidence="2 3" key="1">
    <citation type="submission" date="2019-09" db="EMBL/GenBank/DDBJ databases">
        <authorList>
            <person name="Valk L.C."/>
        </authorList>
    </citation>
    <scope>NUCLEOTIDE SEQUENCE [LARGE SCALE GENOMIC DNA]</scope>
    <source>
        <strain evidence="2">GalUA</strain>
    </source>
</reference>
<dbReference type="Pfam" id="PF01966">
    <property type="entry name" value="HD"/>
    <property type="match status" value="1"/>
</dbReference>
<evidence type="ECO:0000313" key="3">
    <source>
        <dbReference type="Proteomes" id="UP000461768"/>
    </source>
</evidence>
<dbReference type="OrthoDB" id="360187at2"/>
<dbReference type="InterPro" id="IPR006674">
    <property type="entry name" value="HD_domain"/>
</dbReference>
<reference evidence="2 3" key="2">
    <citation type="submission" date="2020-02" db="EMBL/GenBank/DDBJ databases">
        <title>Candidatus Galacturonibacter soehngenii shows hetero-acetogenic catabolism of galacturonic acid but lacks a canonical carbon monoxide dehydrogenase/acetyl-CoA synthase complex.</title>
        <authorList>
            <person name="Diender M."/>
            <person name="Stouten G.R."/>
            <person name="Petersen J.F."/>
            <person name="Nielsen P.H."/>
            <person name="Dueholm M.S."/>
            <person name="Pronk J.T."/>
            <person name="Van Loosdrecht M.C.M."/>
        </authorList>
    </citation>
    <scope>NUCLEOTIDE SEQUENCE [LARGE SCALE GENOMIC DNA]</scope>
    <source>
        <strain evidence="2">GalUA</strain>
    </source>
</reference>
<organism evidence="2 3">
    <name type="scientific">Candidatus Galacturonatibacter soehngenii</name>
    <dbReference type="NCBI Taxonomy" id="2307010"/>
    <lineage>
        <taxon>Bacteria</taxon>
        <taxon>Bacillati</taxon>
        <taxon>Bacillota</taxon>
        <taxon>Clostridia</taxon>
        <taxon>Lachnospirales</taxon>
        <taxon>Lachnospiraceae</taxon>
        <taxon>Candidatus Galacturonatibacter</taxon>
    </lineage>
</organism>
<comment type="caution">
    <text evidence="2">The sequence shown here is derived from an EMBL/GenBank/DDBJ whole genome shotgun (WGS) entry which is preliminary data.</text>
</comment>
<dbReference type="SUPFAM" id="SSF109604">
    <property type="entry name" value="HD-domain/PDEase-like"/>
    <property type="match status" value="1"/>
</dbReference>
<dbReference type="EMBL" id="WAGX01000006">
    <property type="protein sequence ID" value="KAB1436618.1"/>
    <property type="molecule type" value="Genomic_DNA"/>
</dbReference>
<dbReference type="Gene3D" id="1.10.3210.10">
    <property type="entry name" value="Hypothetical protein af1432"/>
    <property type="match status" value="1"/>
</dbReference>
<dbReference type="AlphaFoldDB" id="A0A7V7QIS0"/>
<evidence type="ECO:0000313" key="2">
    <source>
        <dbReference type="EMBL" id="KAB1436618.1"/>
    </source>
</evidence>
<feature type="domain" description="HD" evidence="1">
    <location>
        <begin position="13"/>
        <end position="96"/>
    </location>
</feature>
<dbReference type="Proteomes" id="UP000461768">
    <property type="component" value="Unassembled WGS sequence"/>
</dbReference>
<sequence>MKKYPHHCSTSCYQHCLNVAYYNFKICKAFGLDAKAAARAGMVHDLFLYDWRTHAKLTNDRFHAMTHPKVALNNAKKNFELNELEQEIILKHMWPLTVIPPKSWEAFIIGVTDKYCGFFEIADFYFETLTPNWLHFPFGKIHVK</sequence>
<proteinExistence type="predicted"/>
<keyword evidence="3" id="KW-1185">Reference proteome</keyword>
<protein>
    <submittedName>
        <fullName evidence="2">HD domain-containing protein</fullName>
    </submittedName>
</protein>